<accession>A0A6C0J9N0</accession>
<reference evidence="2" key="1">
    <citation type="journal article" date="2020" name="Nature">
        <title>Giant virus diversity and host interactions through global metagenomics.</title>
        <authorList>
            <person name="Schulz F."/>
            <person name="Roux S."/>
            <person name="Paez-Espino D."/>
            <person name="Jungbluth S."/>
            <person name="Walsh D.A."/>
            <person name="Denef V.J."/>
            <person name="McMahon K.D."/>
            <person name="Konstantinidis K.T."/>
            <person name="Eloe-Fadrosh E.A."/>
            <person name="Kyrpides N.C."/>
            <person name="Woyke T."/>
        </authorList>
    </citation>
    <scope>NUCLEOTIDE SEQUENCE</scope>
    <source>
        <strain evidence="2">GVMAG-M-3300025880-76</strain>
    </source>
</reference>
<sequence length="387" mass="44730">MSIIYITMVSNTIIISSNNVGISDSDVRESSSNKKIPKRRRRNSKSHIGPCKVSDADFEIPSTDNVDIISKFNFNLKQLKSIAKHYKVKVSGNKCQLRERIVIFFNETTAAICIQKHMRRCFVKFLISNKGPAIHDRKSCTNETDFFTMEDLSSIGFHQFISYRDKDKFTYGFDIMSLNEYFKTGARSNPYNRTPFPKNLRRRIRRIKALYNIVGINIQLKVDNVVDNIQEESIQEPSQDNQLLSVTNQNQSNIHSKVMELFHIMDTFGHTTDVRWFLNLNSNQLIRFLRELNDIWSYRANLTRTIQQQIVHPTGHPFSIIQLPQLQSMETDDLRYIALKVIENIITKGINDDSKGLGVYFVLSAFTLASPAAAQTMPWLFESVQHF</sequence>
<feature type="region of interest" description="Disordered" evidence="1">
    <location>
        <begin position="24"/>
        <end position="49"/>
    </location>
</feature>
<organism evidence="2">
    <name type="scientific">viral metagenome</name>
    <dbReference type="NCBI Taxonomy" id="1070528"/>
    <lineage>
        <taxon>unclassified sequences</taxon>
        <taxon>metagenomes</taxon>
        <taxon>organismal metagenomes</taxon>
    </lineage>
</organism>
<feature type="compositionally biased region" description="Basic residues" evidence="1">
    <location>
        <begin position="35"/>
        <end position="45"/>
    </location>
</feature>
<evidence type="ECO:0008006" key="3">
    <source>
        <dbReference type="Google" id="ProtNLM"/>
    </source>
</evidence>
<dbReference type="EMBL" id="MN740360">
    <property type="protein sequence ID" value="QHU02495.1"/>
    <property type="molecule type" value="Genomic_DNA"/>
</dbReference>
<proteinExistence type="predicted"/>
<protein>
    <recommendedName>
        <fullName evidence="3">SAP domain-containing protein</fullName>
    </recommendedName>
</protein>
<dbReference type="AlphaFoldDB" id="A0A6C0J9N0"/>
<name>A0A6C0J9N0_9ZZZZ</name>
<evidence type="ECO:0000313" key="2">
    <source>
        <dbReference type="EMBL" id="QHU02495.1"/>
    </source>
</evidence>
<evidence type="ECO:0000256" key="1">
    <source>
        <dbReference type="SAM" id="MobiDB-lite"/>
    </source>
</evidence>